<evidence type="ECO:0000256" key="3">
    <source>
        <dbReference type="SAM" id="SignalP"/>
    </source>
</evidence>
<evidence type="ECO:0000313" key="5">
    <source>
        <dbReference type="Proteomes" id="UP000199339"/>
    </source>
</evidence>
<proteinExistence type="predicted"/>
<feature type="region of interest" description="Disordered" evidence="2">
    <location>
        <begin position="30"/>
        <end position="57"/>
    </location>
</feature>
<dbReference type="Proteomes" id="UP000199339">
    <property type="component" value="Unassembled WGS sequence"/>
</dbReference>
<dbReference type="SMART" id="SM00028">
    <property type="entry name" value="TPR"/>
    <property type="match status" value="2"/>
</dbReference>
<dbReference type="PROSITE" id="PS50005">
    <property type="entry name" value="TPR"/>
    <property type="match status" value="1"/>
</dbReference>
<keyword evidence="3" id="KW-0732">Signal</keyword>
<dbReference type="PROSITE" id="PS51257">
    <property type="entry name" value="PROKAR_LIPOPROTEIN"/>
    <property type="match status" value="1"/>
</dbReference>
<dbReference type="Pfam" id="PF13432">
    <property type="entry name" value="TPR_16"/>
    <property type="match status" value="1"/>
</dbReference>
<feature type="signal peptide" evidence="3">
    <location>
        <begin position="1"/>
        <end position="22"/>
    </location>
</feature>
<feature type="region of interest" description="Disordered" evidence="2">
    <location>
        <begin position="245"/>
        <end position="285"/>
    </location>
</feature>
<dbReference type="Gene3D" id="1.25.40.10">
    <property type="entry name" value="Tetratricopeptide repeat domain"/>
    <property type="match status" value="1"/>
</dbReference>
<dbReference type="EMBL" id="FOUR01000005">
    <property type="protein sequence ID" value="SFN20260.1"/>
    <property type="molecule type" value="Genomic_DNA"/>
</dbReference>
<dbReference type="SUPFAM" id="SSF48452">
    <property type="entry name" value="TPR-like"/>
    <property type="match status" value="1"/>
</dbReference>
<keyword evidence="1" id="KW-0802">TPR repeat</keyword>
<evidence type="ECO:0000256" key="2">
    <source>
        <dbReference type="SAM" id="MobiDB-lite"/>
    </source>
</evidence>
<sequence length="285" mass="30966">MASVKASTPAALLVLTLLSGCAGVLPVKQTESGPKVVESGPAEEETQADPAESSGGVFLPQQAYDAEGKKIPYVPAPNPYTEQPAPVPPAAQAAFADAMALMEDGDLRMARKGFWAMTKDFPELSGPWVKLAELAEQRKKPEKAREYYQKALEVNPANVNAYLKQAVFERRQGEFARARDAYLAALKTWNDFPEAHLNLAILYDLYMNRPEEAQPHYEAYDFLTGGSDPKVADWLIEIRRRTGIETSFIDNPPPEPEVPAEQGAEGEAVSADATGGGSPETEEQG</sequence>
<dbReference type="InterPro" id="IPR003107">
    <property type="entry name" value="HAT"/>
</dbReference>
<dbReference type="GO" id="GO:0006396">
    <property type="term" value="P:RNA processing"/>
    <property type="evidence" value="ECO:0007669"/>
    <property type="project" value="InterPro"/>
</dbReference>
<evidence type="ECO:0000256" key="1">
    <source>
        <dbReference type="PROSITE-ProRule" id="PRU00339"/>
    </source>
</evidence>
<feature type="chain" id="PRO_5011641878" evidence="3">
    <location>
        <begin position="23"/>
        <end position="285"/>
    </location>
</feature>
<dbReference type="AlphaFoldDB" id="A0A1I4X4H9"/>
<dbReference type="InterPro" id="IPR019734">
    <property type="entry name" value="TPR_rpt"/>
</dbReference>
<gene>
    <name evidence="4" type="ORF">SAMN04487961_2460</name>
</gene>
<feature type="repeat" description="TPR" evidence="1">
    <location>
        <begin position="125"/>
        <end position="158"/>
    </location>
</feature>
<evidence type="ECO:0000313" key="4">
    <source>
        <dbReference type="EMBL" id="SFN20260.1"/>
    </source>
</evidence>
<dbReference type="InterPro" id="IPR011990">
    <property type="entry name" value="TPR-like_helical_dom_sf"/>
</dbReference>
<accession>A0A1I4X4H9</accession>
<reference evidence="5" key="1">
    <citation type="submission" date="2016-10" db="EMBL/GenBank/DDBJ databases">
        <authorList>
            <person name="Varghese N."/>
            <person name="Submissions S."/>
        </authorList>
    </citation>
    <scope>NUCLEOTIDE SEQUENCE [LARGE SCALE GENOMIC DNA]</scope>
    <source>
        <strain evidence="5">CGMCC 1.6775</strain>
    </source>
</reference>
<keyword evidence="5" id="KW-1185">Reference proteome</keyword>
<organism evidence="4 5">
    <name type="scientific">Marinobacter pelagius</name>
    <dbReference type="NCBI Taxonomy" id="379482"/>
    <lineage>
        <taxon>Bacteria</taxon>
        <taxon>Pseudomonadati</taxon>
        <taxon>Pseudomonadota</taxon>
        <taxon>Gammaproteobacteria</taxon>
        <taxon>Pseudomonadales</taxon>
        <taxon>Marinobacteraceae</taxon>
        <taxon>Marinobacter</taxon>
    </lineage>
</organism>
<name>A0A1I4X4H9_9GAMM</name>
<protein>
    <submittedName>
        <fullName evidence="4">Tetratricopeptide repeat-containing protein</fullName>
    </submittedName>
</protein>
<dbReference type="SMART" id="SM00386">
    <property type="entry name" value="HAT"/>
    <property type="match status" value="1"/>
</dbReference>
<dbReference type="RefSeq" id="WP_175497262.1">
    <property type="nucleotide sequence ID" value="NZ_FOUR01000005.1"/>
</dbReference>